<dbReference type="PANTHER" id="PTHR13847:SF281">
    <property type="entry name" value="FAD DEPENDENT OXIDOREDUCTASE DOMAIN-CONTAINING PROTEIN"/>
    <property type="match status" value="1"/>
</dbReference>
<evidence type="ECO:0000313" key="4">
    <source>
        <dbReference type="Proteomes" id="UP000048908"/>
    </source>
</evidence>
<name>A0A0M6XKG7_9RHOB</name>
<sequence>MTSWLHANGDRGVWPRTFYADGLVLPDPLPPLKGQVDADLCIVGAGITGLSAALHAARAGMEVVVLEAQRVGWGASGRNGGQVGTGFNWPQRKMEEKLGRADARALWDLAEEAKALTRTLIADHAPDANWRPGVLAAARTDTEFATLRKEAAWMATHYGTAAVPLDRGAALADRIGTGAYAGGVLDETAGFCDPLAYTLGLARAAQAAGATIHEGAEVHAIDGTTVRTAIGQVRARAVVQATNGYSPWLTDRTAVRVLPINNYIAVTEPLAHPPMRTPTAVADSRFVVNYFWQTDDGRLVYGGGESYGKRFPRDIAARVRRNLARVYPDLADVRFDHAWGGTLAVTATRLPYLAEVAPGVFSAGGYSGHGLALSALFGKLCVEAARGERGRFDLVGRLPVPALPGGRLFGGLMAQAGMVWGAVMDRF</sequence>
<proteinExistence type="predicted"/>
<keyword evidence="4" id="KW-1185">Reference proteome</keyword>
<dbReference type="RefSeq" id="WP_055681096.1">
    <property type="nucleotide sequence ID" value="NZ_CXPG01000009.1"/>
</dbReference>
<evidence type="ECO:0000256" key="1">
    <source>
        <dbReference type="ARBA" id="ARBA00023002"/>
    </source>
</evidence>
<dbReference type="InterPro" id="IPR006076">
    <property type="entry name" value="FAD-dep_OxRdtase"/>
</dbReference>
<accession>A0A0M6XKG7</accession>
<dbReference type="Pfam" id="PF01266">
    <property type="entry name" value="DAO"/>
    <property type="match status" value="1"/>
</dbReference>
<gene>
    <name evidence="3" type="primary">puuB_2</name>
    <name evidence="3" type="ORF">JAN5088_00394</name>
</gene>
<organism evidence="3 4">
    <name type="scientific">Jannaschia rubra</name>
    <dbReference type="NCBI Taxonomy" id="282197"/>
    <lineage>
        <taxon>Bacteria</taxon>
        <taxon>Pseudomonadati</taxon>
        <taxon>Pseudomonadota</taxon>
        <taxon>Alphaproteobacteria</taxon>
        <taxon>Rhodobacterales</taxon>
        <taxon>Roseobacteraceae</taxon>
        <taxon>Jannaschia</taxon>
    </lineage>
</organism>
<dbReference type="EMBL" id="CXPG01000009">
    <property type="protein sequence ID" value="CTQ31636.1"/>
    <property type="molecule type" value="Genomic_DNA"/>
</dbReference>
<dbReference type="Gene3D" id="3.50.50.60">
    <property type="entry name" value="FAD/NAD(P)-binding domain"/>
    <property type="match status" value="1"/>
</dbReference>
<evidence type="ECO:0000259" key="2">
    <source>
        <dbReference type="Pfam" id="PF01266"/>
    </source>
</evidence>
<dbReference type="SUPFAM" id="SSF51905">
    <property type="entry name" value="FAD/NAD(P)-binding domain"/>
    <property type="match status" value="1"/>
</dbReference>
<dbReference type="AlphaFoldDB" id="A0A0M6XKG7"/>
<keyword evidence="1 3" id="KW-0560">Oxidoreductase</keyword>
<dbReference type="STRING" id="282197.SAMN04488517_10125"/>
<dbReference type="InterPro" id="IPR036188">
    <property type="entry name" value="FAD/NAD-bd_sf"/>
</dbReference>
<dbReference type="EC" id="1.4.3.-" evidence="3"/>
<dbReference type="PANTHER" id="PTHR13847">
    <property type="entry name" value="SARCOSINE DEHYDROGENASE-RELATED"/>
    <property type="match status" value="1"/>
</dbReference>
<feature type="domain" description="FAD dependent oxidoreductase" evidence="2">
    <location>
        <begin position="39"/>
        <end position="383"/>
    </location>
</feature>
<dbReference type="GO" id="GO:0005737">
    <property type="term" value="C:cytoplasm"/>
    <property type="evidence" value="ECO:0007669"/>
    <property type="project" value="TreeGrafter"/>
</dbReference>
<dbReference type="PRINTS" id="PR00469">
    <property type="entry name" value="PNDRDTASEII"/>
</dbReference>
<protein>
    <submittedName>
        <fullName evidence="3">Gamma-glutamylputrescine oxidoreductase</fullName>
        <ecNumber evidence="3">1.4.3.-</ecNumber>
    </submittedName>
</protein>
<reference evidence="3 4" key="1">
    <citation type="submission" date="2015-07" db="EMBL/GenBank/DDBJ databases">
        <authorList>
            <person name="Noorani M."/>
        </authorList>
    </citation>
    <scope>NUCLEOTIDE SEQUENCE [LARGE SCALE GENOMIC DNA]</scope>
    <source>
        <strain evidence="3 4">CECT 5088</strain>
    </source>
</reference>
<dbReference type="GO" id="GO:0016491">
    <property type="term" value="F:oxidoreductase activity"/>
    <property type="evidence" value="ECO:0007669"/>
    <property type="project" value="UniProtKB-KW"/>
</dbReference>
<dbReference type="OrthoDB" id="9806601at2"/>
<dbReference type="Proteomes" id="UP000048908">
    <property type="component" value="Unassembled WGS sequence"/>
</dbReference>
<dbReference type="Gene3D" id="3.30.9.10">
    <property type="entry name" value="D-Amino Acid Oxidase, subunit A, domain 2"/>
    <property type="match status" value="1"/>
</dbReference>
<evidence type="ECO:0000313" key="3">
    <source>
        <dbReference type="EMBL" id="CTQ31636.1"/>
    </source>
</evidence>